<dbReference type="Proteomes" id="UP001239111">
    <property type="component" value="Chromosome 2"/>
</dbReference>
<keyword evidence="2" id="KW-1185">Reference proteome</keyword>
<proteinExistence type="predicted"/>
<gene>
    <name evidence="1" type="ORF">QAD02_012766</name>
</gene>
<reference evidence="1" key="1">
    <citation type="submission" date="2023-04" db="EMBL/GenBank/DDBJ databases">
        <title>A chromosome-level genome assembly of the parasitoid wasp Eretmocerus hayati.</title>
        <authorList>
            <person name="Zhong Y."/>
            <person name="Liu S."/>
            <person name="Liu Y."/>
        </authorList>
    </citation>
    <scope>NUCLEOTIDE SEQUENCE</scope>
    <source>
        <strain evidence="1">ZJU_SS_LIU_2023</strain>
    </source>
</reference>
<dbReference type="EMBL" id="CM056742">
    <property type="protein sequence ID" value="KAJ8676979.1"/>
    <property type="molecule type" value="Genomic_DNA"/>
</dbReference>
<accession>A0ACC2P0Y0</accession>
<evidence type="ECO:0000313" key="2">
    <source>
        <dbReference type="Proteomes" id="UP001239111"/>
    </source>
</evidence>
<evidence type="ECO:0000313" key="1">
    <source>
        <dbReference type="EMBL" id="KAJ8676979.1"/>
    </source>
</evidence>
<comment type="caution">
    <text evidence="1">The sequence shown here is derived from an EMBL/GenBank/DDBJ whole genome shotgun (WGS) entry which is preliminary data.</text>
</comment>
<name>A0ACC2P0Y0_9HYME</name>
<organism evidence="1 2">
    <name type="scientific">Eretmocerus hayati</name>
    <dbReference type="NCBI Taxonomy" id="131215"/>
    <lineage>
        <taxon>Eukaryota</taxon>
        <taxon>Metazoa</taxon>
        <taxon>Ecdysozoa</taxon>
        <taxon>Arthropoda</taxon>
        <taxon>Hexapoda</taxon>
        <taxon>Insecta</taxon>
        <taxon>Pterygota</taxon>
        <taxon>Neoptera</taxon>
        <taxon>Endopterygota</taxon>
        <taxon>Hymenoptera</taxon>
        <taxon>Apocrita</taxon>
        <taxon>Proctotrupomorpha</taxon>
        <taxon>Chalcidoidea</taxon>
        <taxon>Aphelinidae</taxon>
        <taxon>Aphelininae</taxon>
        <taxon>Eretmocerus</taxon>
    </lineage>
</organism>
<sequence>MVQRKDEWLKVDDNQAVLFEMKNKWDQKTGKSLYRIGFRSWLLLKDMKEASDQQWVEEMARHGENGDDLRIMWPIELNVVSAEQTLAALLNVKVPLEFETTVVKILGYGDMSDMKRKLVNVVKMGVINPTKEDRRVAAEKHFQQDYKGKRKVGRPAKKNDTNKAKTIVSRSSDEKQAVLDQLASAKAARRALLEVKIKSIEIVAQVYKGDNDNVGISHTACIQPSRHEREGSEKDANEVRDSGVVMPQISKSINKQAQSESGDEQSEQPAINRKRIRRVIDDDSDDGQMPSKSTAKANDDDAVASFDSEDDEQCHEMQEFDDDSKLDNSMRMEIDESMPRHSANHDSEDHHLSPVLTPNKLQASSCSRTTELSSEEVNYCNNPETISPEFEPVAAGMPCSIRNPVPTDVTATGSSNRKNSLSHIETIAPSELLQNHYEPDDVVDDEVEEVASGASHEVSVDTSRVKEVFSHASM</sequence>
<protein>
    <submittedName>
        <fullName evidence="1">Uncharacterized protein</fullName>
    </submittedName>
</protein>